<keyword evidence="1" id="KW-0472">Membrane</keyword>
<dbReference type="EMBL" id="JAKFHA010000011">
    <property type="protein sequence ID" value="MCF2529512.1"/>
    <property type="molecule type" value="Genomic_DNA"/>
</dbReference>
<dbReference type="Proteomes" id="UP001165378">
    <property type="component" value="Unassembled WGS sequence"/>
</dbReference>
<accession>A0AA41Q3P7</accession>
<keyword evidence="1" id="KW-1133">Transmembrane helix</keyword>
<evidence type="ECO:0000313" key="2">
    <source>
        <dbReference type="EMBL" id="MCF2529512.1"/>
    </source>
</evidence>
<organism evidence="2 3">
    <name type="scientific">Yinghuangia soli</name>
    <dbReference type="NCBI Taxonomy" id="2908204"/>
    <lineage>
        <taxon>Bacteria</taxon>
        <taxon>Bacillati</taxon>
        <taxon>Actinomycetota</taxon>
        <taxon>Actinomycetes</taxon>
        <taxon>Kitasatosporales</taxon>
        <taxon>Streptomycetaceae</taxon>
        <taxon>Yinghuangia</taxon>
    </lineage>
</organism>
<keyword evidence="3" id="KW-1185">Reference proteome</keyword>
<comment type="caution">
    <text evidence="2">The sequence shown here is derived from an EMBL/GenBank/DDBJ whole genome shotgun (WGS) entry which is preliminary data.</text>
</comment>
<proteinExistence type="predicted"/>
<evidence type="ECO:0000256" key="1">
    <source>
        <dbReference type="SAM" id="Phobius"/>
    </source>
</evidence>
<dbReference type="AlphaFoldDB" id="A0AA41Q3P7"/>
<protein>
    <submittedName>
        <fullName evidence="2">Uncharacterized protein</fullName>
    </submittedName>
</protein>
<keyword evidence="1" id="KW-0812">Transmembrane</keyword>
<gene>
    <name evidence="2" type="ORF">LZ495_20150</name>
</gene>
<reference evidence="2" key="1">
    <citation type="submission" date="2022-01" db="EMBL/GenBank/DDBJ databases">
        <title>Genome-Based Taxonomic Classification of the Phylum Actinobacteria.</title>
        <authorList>
            <person name="Gao Y."/>
        </authorList>
    </citation>
    <scope>NUCLEOTIDE SEQUENCE</scope>
    <source>
        <strain evidence="2">KLBMP 8922</strain>
    </source>
</reference>
<dbReference type="RefSeq" id="WP_235053828.1">
    <property type="nucleotide sequence ID" value="NZ_JAKFHA010000011.1"/>
</dbReference>
<name>A0AA41Q3P7_9ACTN</name>
<evidence type="ECO:0000313" key="3">
    <source>
        <dbReference type="Proteomes" id="UP001165378"/>
    </source>
</evidence>
<sequence>MNTHHPGQADRPGAGEDAGLGSVLAEAMAGLQPHEPGMPDLLGPAMAEGTRIRRRRRTTMLVAFGTAVVLGIGGAIGGVSYVGGDQGRSVSPADSPTAVDAADGGTLGPAERLAAVLRLYLEPRGLALAAKPWAVRANVENGAGSMVAVTVQDAAGNTAMLQLSTGKSASGGRPEGLPGEGCSLLFKADRELVFQHEPETVSCKVQRQSAGGSYTWVVTVDRPAPNADRRIGAVRVGPDDGITRAWAAALPQVPPAGVAVLREDLLADIARDPAVTDAIVVVAAEEAAGRGIGTAVPWSTAVPAPTKYAQGSSPPAAGLPKP</sequence>
<feature type="transmembrane region" description="Helical" evidence="1">
    <location>
        <begin position="61"/>
        <end position="82"/>
    </location>
</feature>